<dbReference type="InterPro" id="IPR002347">
    <property type="entry name" value="SDR_fam"/>
</dbReference>
<dbReference type="KEGG" id="palb:EJC50_17535"/>
<name>A0A3Q8X8H7_9BACL</name>
<proteinExistence type="inferred from homology"/>
<sequence>MLIMKFENKVVVITGGSSGIGKAAAIEFVKQGASVVINGRREEALREAAQEIDPTGQHVPMWLERFRIDT</sequence>
<dbReference type="AlphaFoldDB" id="A0A3Q8X8H7"/>
<dbReference type="InterPro" id="IPR036291">
    <property type="entry name" value="NAD(P)-bd_dom_sf"/>
</dbReference>
<keyword evidence="2" id="KW-0560">Oxidoreductase</keyword>
<dbReference type="GO" id="GO:0016491">
    <property type="term" value="F:oxidoreductase activity"/>
    <property type="evidence" value="ECO:0007669"/>
    <property type="project" value="UniProtKB-KW"/>
</dbReference>
<evidence type="ECO:0000313" key="3">
    <source>
        <dbReference type="EMBL" id="AZN41270.1"/>
    </source>
</evidence>
<dbReference type="EMBL" id="CP034437">
    <property type="protein sequence ID" value="AZN41270.1"/>
    <property type="molecule type" value="Genomic_DNA"/>
</dbReference>
<accession>A0A3Q8X8H7</accession>
<dbReference type="PANTHER" id="PTHR44196">
    <property type="entry name" value="DEHYDROGENASE/REDUCTASE SDR FAMILY MEMBER 7B"/>
    <property type="match status" value="1"/>
</dbReference>
<dbReference type="Pfam" id="PF00106">
    <property type="entry name" value="adh_short"/>
    <property type="match status" value="1"/>
</dbReference>
<dbReference type="GO" id="GO:0016020">
    <property type="term" value="C:membrane"/>
    <property type="evidence" value="ECO:0007669"/>
    <property type="project" value="TreeGrafter"/>
</dbReference>
<dbReference type="Gene3D" id="3.40.50.720">
    <property type="entry name" value="NAD(P)-binding Rossmann-like Domain"/>
    <property type="match status" value="1"/>
</dbReference>
<evidence type="ECO:0000256" key="2">
    <source>
        <dbReference type="ARBA" id="ARBA00023002"/>
    </source>
</evidence>
<dbReference type="SUPFAM" id="SSF51735">
    <property type="entry name" value="NAD(P)-binding Rossmann-fold domains"/>
    <property type="match status" value="1"/>
</dbReference>
<dbReference type="PANTHER" id="PTHR44196:SF1">
    <property type="entry name" value="DEHYDROGENASE_REDUCTASE SDR FAMILY MEMBER 7B"/>
    <property type="match status" value="1"/>
</dbReference>
<organism evidence="3 4">
    <name type="scientific">Paenibacillus albus</name>
    <dbReference type="NCBI Taxonomy" id="2495582"/>
    <lineage>
        <taxon>Bacteria</taxon>
        <taxon>Bacillati</taxon>
        <taxon>Bacillota</taxon>
        <taxon>Bacilli</taxon>
        <taxon>Bacillales</taxon>
        <taxon>Paenibacillaceae</taxon>
        <taxon>Paenibacillus</taxon>
    </lineage>
</organism>
<comment type="similarity">
    <text evidence="1">Belongs to the short-chain dehydrogenases/reductases (SDR) family.</text>
</comment>
<gene>
    <name evidence="3" type="ORF">EJC50_17535</name>
</gene>
<evidence type="ECO:0000256" key="1">
    <source>
        <dbReference type="ARBA" id="ARBA00006484"/>
    </source>
</evidence>
<keyword evidence="4" id="KW-1185">Reference proteome</keyword>
<protein>
    <submittedName>
        <fullName evidence="3">SDR family NAD(P)-dependent oxidoreductase</fullName>
    </submittedName>
</protein>
<dbReference type="Proteomes" id="UP000272528">
    <property type="component" value="Chromosome"/>
</dbReference>
<reference evidence="4" key="1">
    <citation type="submission" date="2018-12" db="EMBL/GenBank/DDBJ databases">
        <title>Genome sequence of Peanibacillus sp.</title>
        <authorList>
            <person name="Subramani G."/>
            <person name="Srinivasan S."/>
            <person name="Kim M.K."/>
        </authorList>
    </citation>
    <scope>NUCLEOTIDE SEQUENCE [LARGE SCALE GENOMIC DNA]</scope>
    <source>
        <strain evidence="4">18JY67-1</strain>
    </source>
</reference>
<evidence type="ECO:0000313" key="4">
    <source>
        <dbReference type="Proteomes" id="UP000272528"/>
    </source>
</evidence>